<keyword evidence="10" id="KW-0645">Protease</keyword>
<keyword evidence="6 7" id="KW-0472">Membrane</keyword>
<evidence type="ECO:0000259" key="8">
    <source>
        <dbReference type="Pfam" id="PF00643"/>
    </source>
</evidence>
<feature type="transmembrane region" description="Helical" evidence="7">
    <location>
        <begin position="152"/>
        <end position="180"/>
    </location>
</feature>
<dbReference type="EMBL" id="JADKPO010000014">
    <property type="protein sequence ID" value="MBF4768535.1"/>
    <property type="molecule type" value="Genomic_DNA"/>
</dbReference>
<organism evidence="10 11">
    <name type="scientific">Nocardioides agariphilus</name>
    <dbReference type="NCBI Taxonomy" id="433664"/>
    <lineage>
        <taxon>Bacteria</taxon>
        <taxon>Bacillati</taxon>
        <taxon>Actinomycetota</taxon>
        <taxon>Actinomycetes</taxon>
        <taxon>Propionibacteriales</taxon>
        <taxon>Nocardioidaceae</taxon>
        <taxon>Nocardioides</taxon>
    </lineage>
</organism>
<evidence type="ECO:0000256" key="5">
    <source>
        <dbReference type="ARBA" id="ARBA00022989"/>
    </source>
</evidence>
<gene>
    <name evidence="10" type="ORF">ISU10_12245</name>
</gene>
<keyword evidence="4" id="KW-0378">Hydrolase</keyword>
<evidence type="ECO:0000256" key="7">
    <source>
        <dbReference type="SAM" id="Phobius"/>
    </source>
</evidence>
<dbReference type="InterPro" id="IPR050925">
    <property type="entry name" value="Rhomboid_protease_S54"/>
</dbReference>
<dbReference type="RefSeq" id="WP_194696673.1">
    <property type="nucleotide sequence ID" value="NZ_JADKPO010000014.1"/>
</dbReference>
<feature type="transmembrane region" description="Helical" evidence="7">
    <location>
        <begin position="74"/>
        <end position="93"/>
    </location>
</feature>
<accession>A0A930VRC8</accession>
<evidence type="ECO:0000256" key="2">
    <source>
        <dbReference type="ARBA" id="ARBA00009045"/>
    </source>
</evidence>
<feature type="transmembrane region" description="Helical" evidence="7">
    <location>
        <begin position="192"/>
        <end position="211"/>
    </location>
</feature>
<dbReference type="Gene3D" id="1.20.1540.10">
    <property type="entry name" value="Rhomboid-like"/>
    <property type="match status" value="1"/>
</dbReference>
<name>A0A930VRC8_9ACTN</name>
<evidence type="ECO:0000256" key="3">
    <source>
        <dbReference type="ARBA" id="ARBA00022692"/>
    </source>
</evidence>
<keyword evidence="11" id="KW-1185">Reference proteome</keyword>
<dbReference type="AlphaFoldDB" id="A0A930VRC8"/>
<reference evidence="10" key="1">
    <citation type="submission" date="2020-11" db="EMBL/GenBank/DDBJ databases">
        <title>Nocardioides cynanchi sp. nov., isolated from soil of rhizosphere of Cynanchum wilfordii.</title>
        <authorList>
            <person name="Lee J.-S."/>
            <person name="Suh M.K."/>
            <person name="Kim J.-S."/>
        </authorList>
    </citation>
    <scope>NUCLEOTIDE SEQUENCE</scope>
    <source>
        <strain evidence="10">KCTC 19276</strain>
    </source>
</reference>
<dbReference type="GO" id="GO:0004252">
    <property type="term" value="F:serine-type endopeptidase activity"/>
    <property type="evidence" value="ECO:0007669"/>
    <property type="project" value="InterPro"/>
</dbReference>
<dbReference type="PANTHER" id="PTHR43731">
    <property type="entry name" value="RHOMBOID PROTEASE"/>
    <property type="match status" value="1"/>
</dbReference>
<evidence type="ECO:0000313" key="10">
    <source>
        <dbReference type="EMBL" id="MBF4768535.1"/>
    </source>
</evidence>
<feature type="transmembrane region" description="Helical" evidence="7">
    <location>
        <begin position="268"/>
        <end position="285"/>
    </location>
</feature>
<feature type="transmembrane region" description="Helical" evidence="7">
    <location>
        <begin position="217"/>
        <end position="238"/>
    </location>
</feature>
<feature type="transmembrane region" description="Helical" evidence="7">
    <location>
        <begin position="245"/>
        <end position="262"/>
    </location>
</feature>
<dbReference type="InterPro" id="IPR022764">
    <property type="entry name" value="Peptidase_S54_rhomboid_dom"/>
</dbReference>
<evidence type="ECO:0000313" key="11">
    <source>
        <dbReference type="Proteomes" id="UP000660668"/>
    </source>
</evidence>
<keyword evidence="3 7" id="KW-0812">Transmembrane</keyword>
<feature type="domain" description="Peptidase S54 rhomboid" evidence="9">
    <location>
        <begin position="151"/>
        <end position="282"/>
    </location>
</feature>
<keyword evidence="5 7" id="KW-1133">Transmembrane helix</keyword>
<evidence type="ECO:0000256" key="6">
    <source>
        <dbReference type="ARBA" id="ARBA00023136"/>
    </source>
</evidence>
<dbReference type="GO" id="GO:0016020">
    <property type="term" value="C:membrane"/>
    <property type="evidence" value="ECO:0007669"/>
    <property type="project" value="UniProtKB-SubCell"/>
</dbReference>
<comment type="similarity">
    <text evidence="2">Belongs to the peptidase S54 family.</text>
</comment>
<feature type="domain" description="B box-type" evidence="8">
    <location>
        <begin position="13"/>
        <end position="40"/>
    </location>
</feature>
<dbReference type="PANTHER" id="PTHR43731:SF14">
    <property type="entry name" value="PRESENILIN-ASSOCIATED RHOMBOID-LIKE PROTEIN, MITOCHONDRIAL"/>
    <property type="match status" value="1"/>
</dbReference>
<dbReference type="GO" id="GO:0008270">
    <property type="term" value="F:zinc ion binding"/>
    <property type="evidence" value="ECO:0007669"/>
    <property type="project" value="InterPro"/>
</dbReference>
<sequence>MSEPAPGTPTGEVPTCYRHPGREAYIRCQRCGRVICPDCMRDSPVGFQCPECVKEGARTTRSGRTAYGGLRPTNAAITSMVIIGLNAAVWLAIMATGGRGSSLVERLSLIPLGRCVSERASGAYYPSVHTELVCSTSTRGDGTWMPGVADGAYWQLLTSAFTHVEFWHIGFNMLALWVLGPQLEVAIGRARFIALYLISALAGSTLVYWASNEYGSTLGASGAVFGLMGALLVIAFKVKADYSQILMWIGINAVLTFTFSGISWQGHVGGFLGGVVVAAILAYAPRQRRTQVQLVGLTVVTVLLLVAIVARTASLTA</sequence>
<dbReference type="GO" id="GO:0006508">
    <property type="term" value="P:proteolysis"/>
    <property type="evidence" value="ECO:0007669"/>
    <property type="project" value="UniProtKB-KW"/>
</dbReference>
<dbReference type="InterPro" id="IPR000315">
    <property type="entry name" value="Znf_B-box"/>
</dbReference>
<protein>
    <submittedName>
        <fullName evidence="10">Rhomboid family intramembrane serine protease</fullName>
    </submittedName>
</protein>
<dbReference type="SUPFAM" id="SSF144091">
    <property type="entry name" value="Rhomboid-like"/>
    <property type="match status" value="1"/>
</dbReference>
<feature type="transmembrane region" description="Helical" evidence="7">
    <location>
        <begin position="292"/>
        <end position="313"/>
    </location>
</feature>
<evidence type="ECO:0000256" key="1">
    <source>
        <dbReference type="ARBA" id="ARBA00004141"/>
    </source>
</evidence>
<dbReference type="Proteomes" id="UP000660668">
    <property type="component" value="Unassembled WGS sequence"/>
</dbReference>
<evidence type="ECO:0000256" key="4">
    <source>
        <dbReference type="ARBA" id="ARBA00022801"/>
    </source>
</evidence>
<proteinExistence type="inferred from homology"/>
<dbReference type="Pfam" id="PF01694">
    <property type="entry name" value="Rhomboid"/>
    <property type="match status" value="1"/>
</dbReference>
<comment type="caution">
    <text evidence="10">The sequence shown here is derived from an EMBL/GenBank/DDBJ whole genome shotgun (WGS) entry which is preliminary data.</text>
</comment>
<dbReference type="Pfam" id="PF00643">
    <property type="entry name" value="zf-B_box"/>
    <property type="match status" value="1"/>
</dbReference>
<dbReference type="InterPro" id="IPR035952">
    <property type="entry name" value="Rhomboid-like_sf"/>
</dbReference>
<evidence type="ECO:0000259" key="9">
    <source>
        <dbReference type="Pfam" id="PF01694"/>
    </source>
</evidence>
<comment type="subcellular location">
    <subcellularLocation>
        <location evidence="1">Membrane</location>
        <topology evidence="1">Multi-pass membrane protein</topology>
    </subcellularLocation>
</comment>